<dbReference type="PANTHER" id="PTHR42879">
    <property type="entry name" value="3-OXOACYL-(ACYL-CARRIER-PROTEIN) REDUCTASE"/>
    <property type="match status" value="1"/>
</dbReference>
<gene>
    <name evidence="2" type="ORF">NJQ99_02895</name>
</gene>
<reference evidence="2" key="1">
    <citation type="submission" date="2022-06" db="EMBL/GenBank/DDBJ databases">
        <title>Isolation and Genomics of Futiania mangrovii gen. nov., sp. nov., a Rare and Metabolically-versatile member in the Class Alphaproteobacteria.</title>
        <authorList>
            <person name="Liu L."/>
            <person name="Huang W.-C."/>
            <person name="Pan J."/>
            <person name="Li J."/>
            <person name="Huang Y."/>
            <person name="Du H."/>
            <person name="Liu Y."/>
            <person name="Li M."/>
        </authorList>
    </citation>
    <scope>NUCLEOTIDE SEQUENCE</scope>
    <source>
        <strain evidence="2">FT118</strain>
    </source>
</reference>
<dbReference type="Pfam" id="PF13561">
    <property type="entry name" value="adh_short_C2"/>
    <property type="match status" value="1"/>
</dbReference>
<dbReference type="InterPro" id="IPR036291">
    <property type="entry name" value="NAD(P)-bd_dom_sf"/>
</dbReference>
<dbReference type="FunFam" id="3.40.50.720:FF:000084">
    <property type="entry name" value="Short-chain dehydrogenase reductase"/>
    <property type="match status" value="1"/>
</dbReference>
<dbReference type="PRINTS" id="PR00080">
    <property type="entry name" value="SDRFAMILY"/>
</dbReference>
<dbReference type="InterPro" id="IPR050259">
    <property type="entry name" value="SDR"/>
</dbReference>
<protein>
    <submittedName>
        <fullName evidence="2">SDR family oxidoreductase</fullName>
    </submittedName>
</protein>
<sequence length="240" mass="24896">MEGAVLVTGASRGIGRAVARDLAAAGATVIGMARRAPGDDFEGEDFVEADLTDARAAAAALEAVAKRWRITRLVANAGLARIAPVESASLEDYEATMALNVRAVLQSMQAVIPAMKAARFGRIVLLGSRAALGKEGRAVYSASKAALTGLMRTAALDLAPHRITINTVSPGPIDTELFAENAPPGSAARHAVESKVPLGRMGRPDEVAHAIRYFLEDKAGYTTGQTIYVCGGLSLGSVAL</sequence>
<accession>A0A9J6PCI7</accession>
<dbReference type="RefSeq" id="WP_269331294.1">
    <property type="nucleotide sequence ID" value="NZ_JAMZFT010000001.1"/>
</dbReference>
<dbReference type="Gene3D" id="3.40.50.720">
    <property type="entry name" value="NAD(P)-binding Rossmann-like Domain"/>
    <property type="match status" value="1"/>
</dbReference>
<comment type="caution">
    <text evidence="2">The sequence shown here is derived from an EMBL/GenBank/DDBJ whole genome shotgun (WGS) entry which is preliminary data.</text>
</comment>
<name>A0A9J6PCI7_9PROT</name>
<comment type="similarity">
    <text evidence="1">Belongs to the short-chain dehydrogenases/reductases (SDR) family.</text>
</comment>
<dbReference type="Proteomes" id="UP001055804">
    <property type="component" value="Unassembled WGS sequence"/>
</dbReference>
<dbReference type="InterPro" id="IPR002347">
    <property type="entry name" value="SDR_fam"/>
</dbReference>
<proteinExistence type="inferred from homology"/>
<evidence type="ECO:0000256" key="1">
    <source>
        <dbReference type="ARBA" id="ARBA00006484"/>
    </source>
</evidence>
<evidence type="ECO:0000313" key="3">
    <source>
        <dbReference type="Proteomes" id="UP001055804"/>
    </source>
</evidence>
<keyword evidence="3" id="KW-1185">Reference proteome</keyword>
<dbReference type="CDD" id="cd05233">
    <property type="entry name" value="SDR_c"/>
    <property type="match status" value="1"/>
</dbReference>
<dbReference type="EMBL" id="JAMZFT010000001">
    <property type="protein sequence ID" value="MCP1335347.1"/>
    <property type="molecule type" value="Genomic_DNA"/>
</dbReference>
<evidence type="ECO:0000313" key="2">
    <source>
        <dbReference type="EMBL" id="MCP1335347.1"/>
    </source>
</evidence>
<dbReference type="SUPFAM" id="SSF51735">
    <property type="entry name" value="NAD(P)-binding Rossmann-fold domains"/>
    <property type="match status" value="1"/>
</dbReference>
<dbReference type="PANTHER" id="PTHR42879:SF2">
    <property type="entry name" value="3-OXOACYL-[ACYL-CARRIER-PROTEIN] REDUCTASE FABG"/>
    <property type="match status" value="1"/>
</dbReference>
<dbReference type="AlphaFoldDB" id="A0A9J6PCI7"/>
<dbReference type="PRINTS" id="PR00081">
    <property type="entry name" value="GDHRDH"/>
</dbReference>
<organism evidence="2 3">
    <name type="scientific">Futiania mangrovi</name>
    <dbReference type="NCBI Taxonomy" id="2959716"/>
    <lineage>
        <taxon>Bacteria</taxon>
        <taxon>Pseudomonadati</taxon>
        <taxon>Pseudomonadota</taxon>
        <taxon>Alphaproteobacteria</taxon>
        <taxon>Futianiales</taxon>
        <taxon>Futianiaceae</taxon>
        <taxon>Futiania</taxon>
    </lineage>
</organism>